<protein>
    <submittedName>
        <fullName evidence="1">Uncharacterized protein</fullName>
    </submittedName>
</protein>
<sequence>MSGILTEISFRIYSMLSLSMILWIRKRIRLGRSSKFLR</sequence>
<comment type="caution">
    <text evidence="1">The sequence shown here is derived from an EMBL/GenBank/DDBJ whole genome shotgun (WGS) entry which is preliminary data.</text>
</comment>
<accession>M6C7U4</accession>
<dbReference type="EMBL" id="ANMU01000010">
    <property type="protein sequence ID" value="EMJ84848.1"/>
    <property type="molecule type" value="Genomic_DNA"/>
</dbReference>
<dbReference type="PATRIC" id="fig|1218567.3.peg.171"/>
<proteinExistence type="predicted"/>
<reference evidence="1 2" key="1">
    <citation type="submission" date="2013-01" db="EMBL/GenBank/DDBJ databases">
        <authorList>
            <person name="Harkins D.M."/>
            <person name="Durkin A.S."/>
            <person name="Brinkac L.M."/>
            <person name="Haft D.H."/>
            <person name="Selengut J.D."/>
            <person name="Sanka R."/>
            <person name="DePew J."/>
            <person name="Purushe J."/>
            <person name="Galloway R.L."/>
            <person name="Vinetz J.M."/>
            <person name="Sutton G.G."/>
            <person name="Nierman W.C."/>
            <person name="Fouts D.E."/>
        </authorList>
    </citation>
    <scope>NUCLEOTIDE SEQUENCE [LARGE SCALE GENOMIC DNA]</scope>
    <source>
        <strain evidence="1 2">Sponselee CDC</strain>
    </source>
</reference>
<evidence type="ECO:0000313" key="2">
    <source>
        <dbReference type="Proteomes" id="UP000011873"/>
    </source>
</evidence>
<dbReference type="AlphaFoldDB" id="M6C7U4"/>
<gene>
    <name evidence="1" type="ORF">LEP1GSC016_0781</name>
</gene>
<organism evidence="1 2">
    <name type="scientific">Leptospira borgpetersenii serovar Hardjo-bovis str. Sponselee</name>
    <dbReference type="NCBI Taxonomy" id="1303729"/>
    <lineage>
        <taxon>Bacteria</taxon>
        <taxon>Pseudomonadati</taxon>
        <taxon>Spirochaetota</taxon>
        <taxon>Spirochaetia</taxon>
        <taxon>Leptospirales</taxon>
        <taxon>Leptospiraceae</taxon>
        <taxon>Leptospira</taxon>
    </lineage>
</organism>
<name>M6C7U4_LEPBO</name>
<evidence type="ECO:0000313" key="1">
    <source>
        <dbReference type="EMBL" id="EMJ84848.1"/>
    </source>
</evidence>
<dbReference type="Proteomes" id="UP000011873">
    <property type="component" value="Unassembled WGS sequence"/>
</dbReference>